<evidence type="ECO:0000256" key="7">
    <source>
        <dbReference type="SAM" id="MobiDB-lite"/>
    </source>
</evidence>
<keyword evidence="2" id="KW-0328">Glycosyltransferase</keyword>
<feature type="region of interest" description="Disordered" evidence="7">
    <location>
        <begin position="51"/>
        <end position="115"/>
    </location>
</feature>
<dbReference type="RefSeq" id="XP_007512600.1">
    <property type="nucleotide sequence ID" value="XM_007512538.1"/>
</dbReference>
<dbReference type="GO" id="GO:0016020">
    <property type="term" value="C:membrane"/>
    <property type="evidence" value="ECO:0007669"/>
    <property type="project" value="UniProtKB-SubCell"/>
</dbReference>
<evidence type="ECO:0000256" key="5">
    <source>
        <dbReference type="ARBA" id="ARBA00022989"/>
    </source>
</evidence>
<keyword evidence="10" id="KW-1185">Reference proteome</keyword>
<accession>K8EXJ5</accession>
<dbReference type="KEGG" id="bpg:Bathy06g01440"/>
<gene>
    <name evidence="9" type="ORF">Bathy06g01440</name>
</gene>
<feature type="compositionally biased region" description="Low complexity" evidence="7">
    <location>
        <begin position="52"/>
        <end position="89"/>
    </location>
</feature>
<evidence type="ECO:0000256" key="6">
    <source>
        <dbReference type="ARBA" id="ARBA00023136"/>
    </source>
</evidence>
<keyword evidence="4" id="KW-0812">Transmembrane</keyword>
<protein>
    <recommendedName>
        <fullName evidence="8">Hydroxyproline O-arabinosyltransferase-like domain-containing protein</fullName>
    </recommendedName>
</protein>
<sequence length="560" mass="63129">MRTTTSERKTLRLARLLAFFAAFLFTFNALDAFFASQSKRSHREHRELLLHSAGSSSSSSLERSESTKASSSYSVAKSSAGGYSSSSSSKNDDDGDDGVESGGGSLQQRKNAKQQPLEVVGKWGDFNPIVHAEFSGSVSKWGENNFKSSARECHEDCLSMNPDGKAVGDRACNVWVWCGDANGCLGQKYRACWLKHQARPEMAIGAKDSANPWTSGSLAPQLPTKGDPGSHRKFHTLVTTNANVYQAWQVRVMYFHWKKQKKICVEQETKEEPCQMGGFTRVLHDKPDSLMSEIPTCVVDRLDNEMGFVVLSRPNAFMQYFEKCDKIEETYVLMAEPDHVYIKPIPNLMIGERPAAFPFFYIEPSRWPTLVKRFVGNDKMSAQDIEKVDPIGSSPVFIRKDDLKRLAPVWVETTLAIKKDKEANRDWGWVLEMYGYTIAAYRVGLQHDLRPQLTAQPPWDKSIGDFLSIHFTYGMDYALNGTFTPGKFGQWRFDKRTYQNGIPPRDLLAPPEKSDNELVKLLIACINEASKNIDTWETFDGKNRVVHKGAQNQPNVKKKM</sequence>
<dbReference type="Pfam" id="PF23452">
    <property type="entry name" value="HPAT"/>
    <property type="match status" value="1"/>
</dbReference>
<dbReference type="STRING" id="41875.K8EXJ5"/>
<evidence type="ECO:0000313" key="10">
    <source>
        <dbReference type="Proteomes" id="UP000198341"/>
    </source>
</evidence>
<dbReference type="AlphaFoldDB" id="K8EXJ5"/>
<keyword evidence="5" id="KW-1133">Transmembrane helix</keyword>
<keyword evidence="6" id="KW-0472">Membrane</keyword>
<dbReference type="Gene3D" id="3.50.4.10">
    <property type="entry name" value="Hepatocyte Growth Factor"/>
    <property type="match status" value="1"/>
</dbReference>
<comment type="subcellular location">
    <subcellularLocation>
        <location evidence="1">Membrane</location>
        <topology evidence="1">Single-pass membrane protein</topology>
    </subcellularLocation>
</comment>
<evidence type="ECO:0000256" key="2">
    <source>
        <dbReference type="ARBA" id="ARBA00022676"/>
    </source>
</evidence>
<evidence type="ECO:0000313" key="9">
    <source>
        <dbReference type="EMBL" id="CCO17200.1"/>
    </source>
</evidence>
<dbReference type="InterPro" id="IPR044845">
    <property type="entry name" value="HPAT/SRGT1-like"/>
</dbReference>
<feature type="domain" description="Hydroxyproline O-arabinosyltransferase-like" evidence="8">
    <location>
        <begin position="234"/>
        <end position="537"/>
    </location>
</feature>
<proteinExistence type="predicted"/>
<dbReference type="GO" id="GO:0016757">
    <property type="term" value="F:glycosyltransferase activity"/>
    <property type="evidence" value="ECO:0007669"/>
    <property type="project" value="UniProtKB-KW"/>
</dbReference>
<evidence type="ECO:0000256" key="3">
    <source>
        <dbReference type="ARBA" id="ARBA00022679"/>
    </source>
</evidence>
<keyword evidence="3" id="KW-0808">Transferase</keyword>
<organism evidence="9 10">
    <name type="scientific">Bathycoccus prasinos</name>
    <dbReference type="NCBI Taxonomy" id="41875"/>
    <lineage>
        <taxon>Eukaryota</taxon>
        <taxon>Viridiplantae</taxon>
        <taxon>Chlorophyta</taxon>
        <taxon>Mamiellophyceae</taxon>
        <taxon>Mamiellales</taxon>
        <taxon>Bathycoccaceae</taxon>
        <taxon>Bathycoccus</taxon>
    </lineage>
</organism>
<dbReference type="OrthoDB" id="10259977at2759"/>
<evidence type="ECO:0000259" key="8">
    <source>
        <dbReference type="Pfam" id="PF23452"/>
    </source>
</evidence>
<dbReference type="InterPro" id="IPR056508">
    <property type="entry name" value="HPAT-like"/>
</dbReference>
<evidence type="ECO:0000256" key="1">
    <source>
        <dbReference type="ARBA" id="ARBA00004167"/>
    </source>
</evidence>
<dbReference type="EMBL" id="FO082273">
    <property type="protein sequence ID" value="CCO17200.1"/>
    <property type="molecule type" value="Genomic_DNA"/>
</dbReference>
<reference evidence="9 10" key="1">
    <citation type="submission" date="2011-10" db="EMBL/GenBank/DDBJ databases">
        <authorList>
            <person name="Genoscope - CEA"/>
        </authorList>
    </citation>
    <scope>NUCLEOTIDE SEQUENCE [LARGE SCALE GENOMIC DNA]</scope>
    <source>
        <strain evidence="9 10">RCC 1105</strain>
    </source>
</reference>
<dbReference type="Proteomes" id="UP000198341">
    <property type="component" value="Chromosome 6"/>
</dbReference>
<evidence type="ECO:0000256" key="4">
    <source>
        <dbReference type="ARBA" id="ARBA00022692"/>
    </source>
</evidence>
<dbReference type="eggNOG" id="ENOG502QQNK">
    <property type="taxonomic scope" value="Eukaryota"/>
</dbReference>
<dbReference type="GeneID" id="19015124"/>
<dbReference type="PANTHER" id="PTHR31485:SF4">
    <property type="entry name" value="HYDROXYPROLINE O-ARABINOSYLTRANSFERASE RDN1"/>
    <property type="match status" value="1"/>
</dbReference>
<name>K8EXJ5_9CHLO</name>
<dbReference type="PANTHER" id="PTHR31485">
    <property type="entry name" value="PEPTIDYL SERINE ALPHA-GALACTOSYLTRANSFERASE"/>
    <property type="match status" value="1"/>
</dbReference>